<sequence length="642" mass="68551">MRYQGINGWLGGAKKLTTANGEIGTIYLSAAPPTDAARADAKAVDFTAGWPSAIVDRADATRAKQNYLWVGDNVVHIGAKHVPLLDLWGGTGDAWQQFVGYACPMLDLCRAWGLGYASASVTTGSLQGYQPSAFLDAEQQQFAKDNLNLYGDNCLDLATSSSAQRAFLEQCMGCALPEDCVFGWYVKMDWEGSAVADAYAAIRVQGFATVMAPWQSVGGAGYVYARVPQKGAWMGVNLLAYVHGTSGQPAYGIPMTLSGFTGNMGQVASKWLMLPLLMIVDPHVVQILAALGVKRGTKSDPRTTDVYADPKVPASRISGPMINATVAPPATIPATIPVPLAPLGGAGGPGAQGFQVYPVFTWGLPEFMTDVTIEGTVTADSNGLHVVDDVRNYVWNGTALAAIEQVNAADGRVTLTDSERAQLASLTVRTASLRQQLSVGADPLSKTSIWRQAQKADYDLLSQQIIEADTVKNLPAVTFAQANKAAGGQSETLWHQMYRVNDIAGDQVTAIQITGTMATGIRWSATAGGLVVDADEQDAVIAISSGKPVKNSSDLPTADAVNYLFGITADDMPGIVSSQKEMNSEFEEGFLQKARLWNPRKLVENVQNAYFLMVYARDRKQFHSLVASSLAMAKLARKYAGL</sequence>
<reference evidence="1" key="1">
    <citation type="submission" date="2006-09" db="EMBL/GenBank/DDBJ databases">
        <title>Lack of canalization during adaptation of the dsRNA bacteriophage phi-6 to a distantly related host.</title>
        <authorList>
            <person name="Duffy S."/>
            <person name="Burch C.L."/>
            <person name="Turner P.E."/>
        </authorList>
    </citation>
    <scope>NUCLEOTIDE SEQUENCE</scope>
    <source>
        <strain evidence="1">ERA1</strain>
    </source>
</reference>
<gene>
    <name evidence="1" type="primary">P3</name>
</gene>
<name>A0MKN6_9VIRU</name>
<dbReference type="EMBL" id="DQ978286">
    <property type="protein sequence ID" value="ABK35448.1"/>
    <property type="molecule type" value="Genomic_RNA"/>
</dbReference>
<organism evidence="1">
    <name type="scientific">Cystovirus phi6</name>
    <dbReference type="NCBI Taxonomy" id="10879"/>
    <lineage>
        <taxon>Viruses</taxon>
        <taxon>Riboviria</taxon>
        <taxon>Orthornavirae</taxon>
        <taxon>Duplornaviricota</taxon>
        <taxon>Vidaverviricetes</taxon>
        <taxon>Mindivirales</taxon>
        <taxon>Cystoviridae</taxon>
        <taxon>Orthocystovirus</taxon>
        <taxon>Orthocystovirus phi6</taxon>
    </lineage>
</organism>
<evidence type="ECO:0000313" key="1">
    <source>
        <dbReference type="EMBL" id="ABK35448.1"/>
    </source>
</evidence>
<proteinExistence type="predicted"/>
<accession>A0MKN6</accession>
<protein>
    <submittedName>
        <fullName evidence="1">Host attachment protein</fullName>
    </submittedName>
</protein>